<feature type="compositionally biased region" description="Polar residues" evidence="1">
    <location>
        <begin position="41"/>
        <end position="51"/>
    </location>
</feature>
<feature type="compositionally biased region" description="Pro residues" evidence="1">
    <location>
        <begin position="184"/>
        <end position="199"/>
    </location>
</feature>
<evidence type="ECO:0000313" key="3">
    <source>
        <dbReference type="Proteomes" id="UP000007875"/>
    </source>
</evidence>
<feature type="compositionally biased region" description="Polar residues" evidence="1">
    <location>
        <begin position="75"/>
        <end position="85"/>
    </location>
</feature>
<name>H2Z1L3_CIOSA</name>
<feature type="region of interest" description="Disordered" evidence="1">
    <location>
        <begin position="1"/>
        <end position="111"/>
    </location>
</feature>
<feature type="compositionally biased region" description="Low complexity" evidence="1">
    <location>
        <begin position="99"/>
        <end position="111"/>
    </location>
</feature>
<dbReference type="InParanoid" id="H2Z1L3"/>
<dbReference type="HOGENOM" id="CLU_1187316_0_0_1"/>
<reference evidence="3" key="1">
    <citation type="submission" date="2003-08" db="EMBL/GenBank/DDBJ databases">
        <authorList>
            <person name="Birren B."/>
            <person name="Nusbaum C."/>
            <person name="Abebe A."/>
            <person name="Abouelleil A."/>
            <person name="Adekoya E."/>
            <person name="Ait-zahra M."/>
            <person name="Allen N."/>
            <person name="Allen T."/>
            <person name="An P."/>
            <person name="Anderson M."/>
            <person name="Anderson S."/>
            <person name="Arachchi H."/>
            <person name="Armbruster J."/>
            <person name="Bachantsang P."/>
            <person name="Baldwin J."/>
            <person name="Barry A."/>
            <person name="Bayul T."/>
            <person name="Blitshsteyn B."/>
            <person name="Bloom T."/>
            <person name="Blye J."/>
            <person name="Boguslavskiy L."/>
            <person name="Borowsky M."/>
            <person name="Boukhgalter B."/>
            <person name="Brunache A."/>
            <person name="Butler J."/>
            <person name="Calixte N."/>
            <person name="Calvo S."/>
            <person name="Camarata J."/>
            <person name="Campo K."/>
            <person name="Chang J."/>
            <person name="Cheshatsang Y."/>
            <person name="Citroen M."/>
            <person name="Collymore A."/>
            <person name="Considine T."/>
            <person name="Cook A."/>
            <person name="Cooke P."/>
            <person name="Corum B."/>
            <person name="Cuomo C."/>
            <person name="David R."/>
            <person name="Dawoe T."/>
            <person name="Degray S."/>
            <person name="Dodge S."/>
            <person name="Dooley K."/>
            <person name="Dorje P."/>
            <person name="Dorjee K."/>
            <person name="Dorris L."/>
            <person name="Duffey N."/>
            <person name="Dupes A."/>
            <person name="Elkins T."/>
            <person name="Engels R."/>
            <person name="Erickson J."/>
            <person name="Farina A."/>
            <person name="Faro S."/>
            <person name="Ferreira P."/>
            <person name="Fischer H."/>
            <person name="Fitzgerald M."/>
            <person name="Foley K."/>
            <person name="Gage D."/>
            <person name="Galagan J."/>
            <person name="Gearin G."/>
            <person name="Gnerre S."/>
            <person name="Gnirke A."/>
            <person name="Goyette A."/>
            <person name="Graham J."/>
            <person name="Grandbois E."/>
            <person name="Gyaltsen K."/>
            <person name="Hafez N."/>
            <person name="Hagopian D."/>
            <person name="Hagos B."/>
            <person name="Hall J."/>
            <person name="Hatcher B."/>
            <person name="Heller A."/>
            <person name="Higgins H."/>
            <person name="Honan T."/>
            <person name="Horn A."/>
            <person name="Houde N."/>
            <person name="Hughes L."/>
            <person name="Hulme W."/>
            <person name="Husby E."/>
            <person name="Iliev I."/>
            <person name="Jaffe D."/>
            <person name="Jones C."/>
            <person name="Kamal M."/>
            <person name="Kamat A."/>
            <person name="Kamvysselis M."/>
            <person name="Karlsson E."/>
            <person name="Kells C."/>
            <person name="Kieu A."/>
            <person name="Kisner P."/>
            <person name="Kodira C."/>
            <person name="Kulbokas E."/>
            <person name="Labutti K."/>
            <person name="Lama D."/>
            <person name="Landers T."/>
            <person name="Leger J."/>
            <person name="Levine S."/>
            <person name="Lewis D."/>
            <person name="Lewis T."/>
            <person name="Lindblad-toh K."/>
            <person name="Liu X."/>
            <person name="Lokyitsang T."/>
            <person name="Lokyitsang Y."/>
            <person name="Lucien O."/>
            <person name="Lui A."/>
            <person name="Ma L.J."/>
            <person name="Mabbitt R."/>
            <person name="Macdonald J."/>
            <person name="Maclean C."/>
            <person name="Major J."/>
            <person name="Manning J."/>
            <person name="Marabella R."/>
            <person name="Maru K."/>
            <person name="Matthews C."/>
            <person name="Mauceli E."/>
            <person name="Mccarthy M."/>
            <person name="Mcdonough S."/>
            <person name="Mcghee T."/>
            <person name="Meldrim J."/>
            <person name="Meneus L."/>
            <person name="Mesirov J."/>
            <person name="Mihalev A."/>
            <person name="Mihova T."/>
            <person name="Mikkelsen T."/>
            <person name="Mlenga V."/>
            <person name="Moru K."/>
            <person name="Mozes J."/>
            <person name="Mulrain L."/>
            <person name="Munson G."/>
            <person name="Naylor J."/>
            <person name="Newes C."/>
            <person name="Nguyen C."/>
            <person name="Nguyen N."/>
            <person name="Nguyen T."/>
            <person name="Nicol R."/>
            <person name="Nielsen C."/>
            <person name="Nizzari M."/>
            <person name="Norbu C."/>
            <person name="Norbu N."/>
            <person name="O'donnell P."/>
            <person name="Okoawo O."/>
            <person name="O'leary S."/>
            <person name="Omotosho B."/>
            <person name="O'neill K."/>
            <person name="Osman S."/>
            <person name="Parker S."/>
            <person name="Perrin D."/>
            <person name="Phunkhang P."/>
            <person name="Piqani B."/>
            <person name="Purcell S."/>
            <person name="Rachupka T."/>
            <person name="Ramasamy U."/>
            <person name="Rameau R."/>
            <person name="Ray V."/>
            <person name="Raymond C."/>
            <person name="Retta R."/>
            <person name="Richardson S."/>
            <person name="Rise C."/>
            <person name="Rodriguez J."/>
            <person name="Rogers J."/>
            <person name="Rogov P."/>
            <person name="Rutman M."/>
            <person name="Schupbach R."/>
            <person name="Seaman C."/>
            <person name="Settipalli S."/>
            <person name="Sharpe T."/>
            <person name="Sheridan J."/>
            <person name="Sherpa N."/>
            <person name="Shi J."/>
            <person name="Smirnov S."/>
            <person name="Smith C."/>
            <person name="Sougnez C."/>
            <person name="Spencer B."/>
            <person name="Stalker J."/>
            <person name="Stange-thomann N."/>
            <person name="Stavropoulos S."/>
            <person name="Stetson K."/>
            <person name="Stone C."/>
            <person name="Stone S."/>
            <person name="Stubbs M."/>
            <person name="Talamas J."/>
            <person name="Tchuinga P."/>
            <person name="Tenzing P."/>
            <person name="Tesfaye S."/>
            <person name="Theodore J."/>
            <person name="Thoulutsang Y."/>
            <person name="Topham K."/>
            <person name="Towey S."/>
            <person name="Tsamla T."/>
            <person name="Tsomo N."/>
            <person name="Vallee D."/>
            <person name="Vassiliev H."/>
            <person name="Venkataraman V."/>
            <person name="Vinson J."/>
            <person name="Vo A."/>
            <person name="Wade C."/>
            <person name="Wang S."/>
            <person name="Wangchuk T."/>
            <person name="Wangdi T."/>
            <person name="Whittaker C."/>
            <person name="Wilkinson J."/>
            <person name="Wu Y."/>
            <person name="Wyman D."/>
            <person name="Yadav S."/>
            <person name="Yang S."/>
            <person name="Yang X."/>
            <person name="Yeager S."/>
            <person name="Yee E."/>
            <person name="Young G."/>
            <person name="Zainoun J."/>
            <person name="Zembeck L."/>
            <person name="Zimmer A."/>
            <person name="Zody M."/>
            <person name="Lander E."/>
        </authorList>
    </citation>
    <scope>NUCLEOTIDE SEQUENCE [LARGE SCALE GENOMIC DNA]</scope>
</reference>
<dbReference type="Ensembl" id="ENSCSAVT00000011608.1">
    <property type="protein sequence ID" value="ENSCSAVP00000011475.1"/>
    <property type="gene ID" value="ENSCSAVG00000006726.1"/>
</dbReference>
<reference evidence="2" key="2">
    <citation type="submission" date="2025-08" db="UniProtKB">
        <authorList>
            <consortium name="Ensembl"/>
        </authorList>
    </citation>
    <scope>IDENTIFICATION</scope>
</reference>
<organism evidence="2 3">
    <name type="scientific">Ciona savignyi</name>
    <name type="common">Pacific transparent sea squirt</name>
    <dbReference type="NCBI Taxonomy" id="51511"/>
    <lineage>
        <taxon>Eukaryota</taxon>
        <taxon>Metazoa</taxon>
        <taxon>Chordata</taxon>
        <taxon>Tunicata</taxon>
        <taxon>Ascidiacea</taxon>
        <taxon>Phlebobranchia</taxon>
        <taxon>Cionidae</taxon>
        <taxon>Ciona</taxon>
    </lineage>
</organism>
<protein>
    <submittedName>
        <fullName evidence="2">Uncharacterized protein</fullName>
    </submittedName>
</protein>
<evidence type="ECO:0000313" key="2">
    <source>
        <dbReference type="Ensembl" id="ENSCSAVP00000011475.1"/>
    </source>
</evidence>
<feature type="region of interest" description="Disordered" evidence="1">
    <location>
        <begin position="126"/>
        <end position="234"/>
    </location>
</feature>
<evidence type="ECO:0000256" key="1">
    <source>
        <dbReference type="SAM" id="MobiDB-lite"/>
    </source>
</evidence>
<proteinExistence type="predicted"/>
<feature type="compositionally biased region" description="Basic and acidic residues" evidence="1">
    <location>
        <begin position="53"/>
        <end position="66"/>
    </location>
</feature>
<reference evidence="2" key="3">
    <citation type="submission" date="2025-09" db="UniProtKB">
        <authorList>
            <consortium name="Ensembl"/>
        </authorList>
    </citation>
    <scope>IDENTIFICATION</scope>
</reference>
<dbReference type="Proteomes" id="UP000007875">
    <property type="component" value="Unassembled WGS sequence"/>
</dbReference>
<keyword evidence="3" id="KW-1185">Reference proteome</keyword>
<feature type="compositionally biased region" description="Polar residues" evidence="1">
    <location>
        <begin position="126"/>
        <end position="158"/>
    </location>
</feature>
<accession>H2Z1L3</accession>
<dbReference type="AlphaFoldDB" id="H2Z1L3"/>
<sequence length="234" mass="25735">MQYDADHKPPRPRSLMILPTPKLISLEEAQARSRGGLPAPTSDSLNSSSETGVRLRESGDKQSSADRRKRHTKKTNQAFIHSSTPKVLRKHGSSQANLHQSDQSTTDSHSTGWKVKLGSLLRKSNAHSSMLNQSSLRRTQSDDSLVSSGSQQKISETATRGKKTLSHASSCEEGGFCDRLFPEPQVPHPNVPTSNPSPVPMRNRPADNRPHPNNTRPTGVYSDEPTDTKNIFEV</sequence>